<dbReference type="SUPFAM" id="SSF46785">
    <property type="entry name" value="Winged helix' DNA-binding domain"/>
    <property type="match status" value="2"/>
</dbReference>
<organism evidence="7 8">
    <name type="scientific">Pseudorhodoferax soli</name>
    <dbReference type="NCBI Taxonomy" id="545864"/>
    <lineage>
        <taxon>Bacteria</taxon>
        <taxon>Pseudomonadati</taxon>
        <taxon>Pseudomonadota</taxon>
        <taxon>Betaproteobacteria</taxon>
        <taxon>Burkholderiales</taxon>
        <taxon>Comamonadaceae</taxon>
    </lineage>
</organism>
<feature type="domain" description="HTH iclR-type" evidence="5">
    <location>
        <begin position="30"/>
        <end position="92"/>
    </location>
</feature>
<dbReference type="GO" id="GO:0045892">
    <property type="term" value="P:negative regulation of DNA-templated transcription"/>
    <property type="evidence" value="ECO:0007669"/>
    <property type="project" value="TreeGrafter"/>
</dbReference>
<dbReference type="PANTHER" id="PTHR30136:SF33">
    <property type="entry name" value="TRANSCRIPTIONAL REGULATORY PROTEIN"/>
    <property type="match status" value="1"/>
</dbReference>
<evidence type="ECO:0000256" key="2">
    <source>
        <dbReference type="ARBA" id="ARBA00023125"/>
    </source>
</evidence>
<feature type="domain" description="IclR-ED" evidence="6">
    <location>
        <begin position="374"/>
        <end position="556"/>
    </location>
</feature>
<dbReference type="Pfam" id="PF09339">
    <property type="entry name" value="HTH_IclR"/>
    <property type="match status" value="2"/>
</dbReference>
<name>A0A368XJD3_9BURK</name>
<keyword evidence="3" id="KW-0804">Transcription</keyword>
<gene>
    <name evidence="7" type="ORF">DES41_108332</name>
</gene>
<evidence type="ECO:0000259" key="5">
    <source>
        <dbReference type="PROSITE" id="PS51077"/>
    </source>
</evidence>
<accession>A0A368XJD3</accession>
<dbReference type="Gene3D" id="3.30.450.40">
    <property type="match status" value="2"/>
</dbReference>
<dbReference type="GO" id="GO:0003677">
    <property type="term" value="F:DNA binding"/>
    <property type="evidence" value="ECO:0007669"/>
    <property type="project" value="UniProtKB-KW"/>
</dbReference>
<evidence type="ECO:0000259" key="6">
    <source>
        <dbReference type="PROSITE" id="PS51078"/>
    </source>
</evidence>
<comment type="caution">
    <text evidence="7">The sequence shown here is derived from an EMBL/GenBank/DDBJ whole genome shotgun (WGS) entry which is preliminary data.</text>
</comment>
<evidence type="ECO:0000313" key="8">
    <source>
        <dbReference type="Proteomes" id="UP000252884"/>
    </source>
</evidence>
<dbReference type="Proteomes" id="UP000252884">
    <property type="component" value="Unassembled WGS sequence"/>
</dbReference>
<evidence type="ECO:0000256" key="1">
    <source>
        <dbReference type="ARBA" id="ARBA00023015"/>
    </source>
</evidence>
<dbReference type="EMBL" id="QPJK01000008">
    <property type="protein sequence ID" value="RCW68150.1"/>
    <property type="molecule type" value="Genomic_DNA"/>
</dbReference>
<dbReference type="GO" id="GO:0003700">
    <property type="term" value="F:DNA-binding transcription factor activity"/>
    <property type="evidence" value="ECO:0007669"/>
    <property type="project" value="TreeGrafter"/>
</dbReference>
<dbReference type="InterPro" id="IPR036390">
    <property type="entry name" value="WH_DNA-bd_sf"/>
</dbReference>
<protein>
    <submittedName>
        <fullName evidence="7">IclR family transcriptional regulator</fullName>
    </submittedName>
</protein>
<keyword evidence="1" id="KW-0805">Transcription regulation</keyword>
<reference evidence="7 8" key="1">
    <citation type="submission" date="2018-07" db="EMBL/GenBank/DDBJ databases">
        <title>Genomic Encyclopedia of Type Strains, Phase IV (KMG-IV): sequencing the most valuable type-strain genomes for metagenomic binning, comparative biology and taxonomic classification.</title>
        <authorList>
            <person name="Goeker M."/>
        </authorList>
    </citation>
    <scope>NUCLEOTIDE SEQUENCE [LARGE SCALE GENOMIC DNA]</scope>
    <source>
        <strain evidence="7 8">DSM 21634</strain>
    </source>
</reference>
<dbReference type="Pfam" id="PF01614">
    <property type="entry name" value="IclR_C"/>
    <property type="match status" value="2"/>
</dbReference>
<dbReference type="PROSITE" id="PS51078">
    <property type="entry name" value="ICLR_ED"/>
    <property type="match status" value="2"/>
</dbReference>
<feature type="region of interest" description="Disordered" evidence="4">
    <location>
        <begin position="278"/>
        <end position="307"/>
    </location>
</feature>
<keyword evidence="2" id="KW-0238">DNA-binding</keyword>
<dbReference type="PROSITE" id="PS51077">
    <property type="entry name" value="HTH_ICLR"/>
    <property type="match status" value="2"/>
</dbReference>
<evidence type="ECO:0000256" key="4">
    <source>
        <dbReference type="SAM" id="MobiDB-lite"/>
    </source>
</evidence>
<evidence type="ECO:0000313" key="7">
    <source>
        <dbReference type="EMBL" id="RCW68150.1"/>
    </source>
</evidence>
<dbReference type="InterPro" id="IPR050707">
    <property type="entry name" value="HTH_MetabolicPath_Reg"/>
</dbReference>
<dbReference type="Gene3D" id="1.10.10.10">
    <property type="entry name" value="Winged helix-like DNA-binding domain superfamily/Winged helix DNA-binding domain"/>
    <property type="match status" value="2"/>
</dbReference>
<dbReference type="SUPFAM" id="SSF55781">
    <property type="entry name" value="GAF domain-like"/>
    <property type="match status" value="2"/>
</dbReference>
<feature type="domain" description="HTH iclR-type" evidence="5">
    <location>
        <begin position="311"/>
        <end position="373"/>
    </location>
</feature>
<proteinExistence type="predicted"/>
<evidence type="ECO:0000256" key="3">
    <source>
        <dbReference type="ARBA" id="ARBA00023163"/>
    </source>
</evidence>
<feature type="domain" description="IclR-ED" evidence="6">
    <location>
        <begin position="93"/>
        <end position="276"/>
    </location>
</feature>
<dbReference type="InterPro" id="IPR029016">
    <property type="entry name" value="GAF-like_dom_sf"/>
</dbReference>
<keyword evidence="8" id="KW-1185">Reference proteome</keyword>
<dbReference type="AlphaFoldDB" id="A0A368XJD3"/>
<sequence>MRSLGLAPSRRQCLFRYIERVHAAADPRYASSLAHGLALLDAFADAPAGLSNKQLAERTGLSKASISRLSTQLLARGLLLFDAGTRRYRLGSSALTLGYPLLASLGVRRLARLPMSQLAEELGGAVSLAMRNHRHMVYVETCRWHQPSAFKPDVGAALPLLASAVGRAWLASAAPTERAQALAALRAHEPAQLAAWAPALAQARRDFAQRGLCFSPGHFQSEVHAVAVPLDVRLGGERLVLNCGLPARRLAPGELAGRVAPRLLALARRIEQEWRAESAGTAPPAAAWPPQPAPAPPARRRAGDDPATAAAQTLARGLDLLACFQPGDEVLGNAQLARRLGLSPQTVVRLTHTLVQLGLLRRNPLGSGYRLGAATVAIAYPMLAGLRLRALARPGMLALSQRIGGAVSLGLRHQAGMVYVQTAWRTDNRLLPPDTGAVMPMLSTAMGRAWLCGARPAERRAVLNEIAVRDPAAAHRHAGVVERAMAQFARHGHCSSRDFRPEIEAVAVPFAQPVDAIRFVLNCGVLAPQPLPARQVLALGSALTELVQELEAALAP</sequence>
<dbReference type="PANTHER" id="PTHR30136">
    <property type="entry name" value="HELIX-TURN-HELIX TRANSCRIPTIONAL REGULATOR, ICLR FAMILY"/>
    <property type="match status" value="1"/>
</dbReference>
<dbReference type="InterPro" id="IPR005471">
    <property type="entry name" value="Tscrpt_reg_IclR_N"/>
</dbReference>
<dbReference type="InterPro" id="IPR036388">
    <property type="entry name" value="WH-like_DNA-bd_sf"/>
</dbReference>
<dbReference type="InterPro" id="IPR014757">
    <property type="entry name" value="Tscrpt_reg_IclR_C"/>
</dbReference>
<feature type="compositionally biased region" description="Pro residues" evidence="4">
    <location>
        <begin position="286"/>
        <end position="297"/>
    </location>
</feature>
<dbReference type="SMART" id="SM00346">
    <property type="entry name" value="HTH_ICLR"/>
    <property type="match status" value="2"/>
</dbReference>